<dbReference type="InterPro" id="IPR047112">
    <property type="entry name" value="RecG/Mfd"/>
</dbReference>
<dbReference type="EC" id="3.6.4.12" evidence="4"/>
<dbReference type="EC" id="3.6.1.-" evidence="4"/>
<keyword evidence="1 4" id="KW-0378">Hydrolase</keyword>
<sequence length="118" mass="13396">MIVGTHAIFQEQVQFNGLALVIIDEQHRFGVHQRLALWEKGQQQGFHPHQLIMTATPIPRTLAMTAYADLDTSVIDELPPGRTPVTTVAIPDTRRHEIIDRVRNACTTEGRQAYWSVR</sequence>
<feature type="domain" description="Helicase ATP-binding" evidence="3">
    <location>
        <begin position="1"/>
        <end position="75"/>
    </location>
</feature>
<dbReference type="GO" id="GO:0006281">
    <property type="term" value="P:DNA repair"/>
    <property type="evidence" value="ECO:0007669"/>
    <property type="project" value="InterPro"/>
</dbReference>
<keyword evidence="2 4" id="KW-0547">Nucleotide-binding</keyword>
<proteinExistence type="predicted"/>
<evidence type="ECO:0000313" key="5">
    <source>
        <dbReference type="Proteomes" id="UP000277214"/>
    </source>
</evidence>
<dbReference type="PROSITE" id="PS51192">
    <property type="entry name" value="HELICASE_ATP_BIND_1"/>
    <property type="match status" value="1"/>
</dbReference>
<dbReference type="AlphaFoldDB" id="A0A447PTY6"/>
<reference evidence="4 5" key="1">
    <citation type="submission" date="2018-12" db="EMBL/GenBank/DDBJ databases">
        <authorList>
            <consortium name="Pathogen Informatics"/>
        </authorList>
    </citation>
    <scope>NUCLEOTIDE SEQUENCE [LARGE SCALE GENOMIC DNA]</scope>
    <source>
        <strain evidence="4 5">NCTC8272</strain>
    </source>
</reference>
<dbReference type="SUPFAM" id="SSF52540">
    <property type="entry name" value="P-loop containing nucleoside triphosphate hydrolases"/>
    <property type="match status" value="1"/>
</dbReference>
<evidence type="ECO:0000259" key="3">
    <source>
        <dbReference type="PROSITE" id="PS51192"/>
    </source>
</evidence>
<dbReference type="EMBL" id="LR134149">
    <property type="protein sequence ID" value="VEA42562.1"/>
    <property type="molecule type" value="Genomic_DNA"/>
</dbReference>
<dbReference type="InterPro" id="IPR027417">
    <property type="entry name" value="P-loop_NTPase"/>
</dbReference>
<dbReference type="Gene3D" id="3.40.50.300">
    <property type="entry name" value="P-loop containing nucleotide triphosphate hydrolases"/>
    <property type="match status" value="1"/>
</dbReference>
<evidence type="ECO:0000256" key="2">
    <source>
        <dbReference type="ARBA" id="ARBA00022806"/>
    </source>
</evidence>
<dbReference type="GO" id="GO:0003678">
    <property type="term" value="F:DNA helicase activity"/>
    <property type="evidence" value="ECO:0007669"/>
    <property type="project" value="UniProtKB-EC"/>
</dbReference>
<name>A0A447PTY6_SALET</name>
<dbReference type="InterPro" id="IPR014001">
    <property type="entry name" value="Helicase_ATP-bd"/>
</dbReference>
<dbReference type="GO" id="GO:0016787">
    <property type="term" value="F:hydrolase activity"/>
    <property type="evidence" value="ECO:0007669"/>
    <property type="project" value="UniProtKB-KW"/>
</dbReference>
<dbReference type="Proteomes" id="UP000277214">
    <property type="component" value="Chromosome 1"/>
</dbReference>
<dbReference type="PANTHER" id="PTHR47964:SF1">
    <property type="entry name" value="ATP-DEPENDENT DNA HELICASE HOMOLOG RECG, CHLOROPLASTIC"/>
    <property type="match status" value="1"/>
</dbReference>
<organism evidence="4 5">
    <name type="scientific">Salmonella enterica I</name>
    <dbReference type="NCBI Taxonomy" id="59201"/>
    <lineage>
        <taxon>Bacteria</taxon>
        <taxon>Pseudomonadati</taxon>
        <taxon>Pseudomonadota</taxon>
        <taxon>Gammaproteobacteria</taxon>
        <taxon>Enterobacterales</taxon>
        <taxon>Enterobacteriaceae</taxon>
        <taxon>Salmonella</taxon>
    </lineage>
</organism>
<evidence type="ECO:0000313" key="4">
    <source>
        <dbReference type="EMBL" id="VEA42562.1"/>
    </source>
</evidence>
<protein>
    <submittedName>
        <fullName evidence="4">ATP-dependent DNA helicase</fullName>
        <ecNumber evidence="4">3.6.1.-</ecNumber>
        <ecNumber evidence="4">3.6.4.12</ecNumber>
    </submittedName>
</protein>
<keyword evidence="2 4" id="KW-0067">ATP-binding</keyword>
<accession>A0A447PTY6</accession>
<keyword evidence="2 4" id="KW-0347">Helicase</keyword>
<evidence type="ECO:0000256" key="1">
    <source>
        <dbReference type="ARBA" id="ARBA00022801"/>
    </source>
</evidence>
<dbReference type="PANTHER" id="PTHR47964">
    <property type="entry name" value="ATP-DEPENDENT DNA HELICASE HOMOLOG RECG, CHLOROPLASTIC"/>
    <property type="match status" value="1"/>
</dbReference>
<gene>
    <name evidence="4" type="primary">recG_2</name>
    <name evidence="4" type="ORF">NCTC8272_04495</name>
</gene>